<proteinExistence type="predicted"/>
<keyword evidence="3" id="KW-1185">Reference proteome</keyword>
<evidence type="ECO:0000313" key="2">
    <source>
        <dbReference type="EMBL" id="KAG6371006.1"/>
    </source>
</evidence>
<reference evidence="2" key="1">
    <citation type="submission" date="2021-03" db="EMBL/GenBank/DDBJ databases">
        <title>Evolutionary innovations through gain and loss of genes in the ectomycorrhizal Boletales.</title>
        <authorList>
            <person name="Wu G."/>
            <person name="Miyauchi S."/>
            <person name="Morin E."/>
            <person name="Yang Z.-L."/>
            <person name="Xu J."/>
            <person name="Martin F.M."/>
        </authorList>
    </citation>
    <scope>NUCLEOTIDE SEQUENCE</scope>
    <source>
        <strain evidence="2">BR01</strain>
    </source>
</reference>
<name>A0A8I2YFQ4_9AGAM</name>
<feature type="region of interest" description="Disordered" evidence="1">
    <location>
        <begin position="1"/>
        <end position="53"/>
    </location>
</feature>
<gene>
    <name evidence="2" type="ORF">JVT61DRAFT_10726</name>
</gene>
<comment type="caution">
    <text evidence="2">The sequence shown here is derived from an EMBL/GenBank/DDBJ whole genome shotgun (WGS) entry which is preliminary data.</text>
</comment>
<feature type="compositionally biased region" description="Basic and acidic residues" evidence="1">
    <location>
        <begin position="35"/>
        <end position="53"/>
    </location>
</feature>
<dbReference type="EMBL" id="JAGFBS010000041">
    <property type="protein sequence ID" value="KAG6371006.1"/>
    <property type="molecule type" value="Genomic_DNA"/>
</dbReference>
<evidence type="ECO:0000313" key="3">
    <source>
        <dbReference type="Proteomes" id="UP000683000"/>
    </source>
</evidence>
<accession>A0A8I2YFQ4</accession>
<dbReference type="OrthoDB" id="2693345at2759"/>
<feature type="region of interest" description="Disordered" evidence="1">
    <location>
        <begin position="67"/>
        <end position="140"/>
    </location>
</feature>
<feature type="compositionally biased region" description="Polar residues" evidence="1">
    <location>
        <begin position="119"/>
        <end position="133"/>
    </location>
</feature>
<feature type="compositionally biased region" description="Polar residues" evidence="1">
    <location>
        <begin position="97"/>
        <end position="110"/>
    </location>
</feature>
<evidence type="ECO:0000256" key="1">
    <source>
        <dbReference type="SAM" id="MobiDB-lite"/>
    </source>
</evidence>
<organism evidence="2 3">
    <name type="scientific">Boletus reticuloceps</name>
    <dbReference type="NCBI Taxonomy" id="495285"/>
    <lineage>
        <taxon>Eukaryota</taxon>
        <taxon>Fungi</taxon>
        <taxon>Dikarya</taxon>
        <taxon>Basidiomycota</taxon>
        <taxon>Agaricomycotina</taxon>
        <taxon>Agaricomycetes</taxon>
        <taxon>Agaricomycetidae</taxon>
        <taxon>Boletales</taxon>
        <taxon>Boletineae</taxon>
        <taxon>Boletaceae</taxon>
        <taxon>Boletoideae</taxon>
        <taxon>Boletus</taxon>
    </lineage>
</organism>
<sequence length="167" mass="18447">MADDNPAPTHCTRPSNVNKHPTDILKPAKKRRTKAEKATDDQRLKDAKAAQEKATVKGIGHLVTMEMEAESKEAEAQENRPQPVHPRPWPRVRKATDGSSTAMNQSSTASDIIAKSINLADSNGDPNMGQAGQNVKKPSVSLKDSLQAWKAWHKAETQQKQRECIYD</sequence>
<feature type="compositionally biased region" description="Basic and acidic residues" evidence="1">
    <location>
        <begin position="69"/>
        <end position="78"/>
    </location>
</feature>
<dbReference type="AlphaFoldDB" id="A0A8I2YFQ4"/>
<dbReference type="Proteomes" id="UP000683000">
    <property type="component" value="Unassembled WGS sequence"/>
</dbReference>
<protein>
    <submittedName>
        <fullName evidence="2">Uncharacterized protein</fullName>
    </submittedName>
</protein>